<organism evidence="3 4">
    <name type="scientific">Thalassiosira oceanica</name>
    <name type="common">Marine diatom</name>
    <dbReference type="NCBI Taxonomy" id="159749"/>
    <lineage>
        <taxon>Eukaryota</taxon>
        <taxon>Sar</taxon>
        <taxon>Stramenopiles</taxon>
        <taxon>Ochrophyta</taxon>
        <taxon>Bacillariophyta</taxon>
        <taxon>Coscinodiscophyceae</taxon>
        <taxon>Thalassiosirophycidae</taxon>
        <taxon>Thalassiosirales</taxon>
        <taxon>Thalassiosiraceae</taxon>
        <taxon>Thalassiosira</taxon>
    </lineage>
</organism>
<dbReference type="Proteomes" id="UP000266841">
    <property type="component" value="Unassembled WGS sequence"/>
</dbReference>
<dbReference type="EMBL" id="AGNL01035161">
    <property type="protein sequence ID" value="EJK54861.1"/>
    <property type="molecule type" value="Genomic_DNA"/>
</dbReference>
<feature type="region of interest" description="Disordered" evidence="2">
    <location>
        <begin position="1"/>
        <end position="20"/>
    </location>
</feature>
<sequence>MEVPRKRAKMCPDDDTADGGAAASTAARQIAELRAELAKCKREHEQVVRDLNRRHAQMVRDQNRAIEWALTVKSIPRDHWLEKGHTVEYAGEMERLLDKFKGIIKELRTGTVGDRIEVWFYLRDEEGREVAADHDETLMPYWKGFANALVYWSEYHANDRTLQILIDRIATPDDVLD</sequence>
<keyword evidence="1" id="KW-0175">Coiled coil</keyword>
<proteinExistence type="predicted"/>
<dbReference type="AlphaFoldDB" id="K0S1B3"/>
<gene>
    <name evidence="3" type="ORF">THAOC_25473</name>
</gene>
<comment type="caution">
    <text evidence="3">The sequence shown here is derived from an EMBL/GenBank/DDBJ whole genome shotgun (WGS) entry which is preliminary data.</text>
</comment>
<evidence type="ECO:0000256" key="2">
    <source>
        <dbReference type="SAM" id="MobiDB-lite"/>
    </source>
</evidence>
<evidence type="ECO:0000313" key="4">
    <source>
        <dbReference type="Proteomes" id="UP000266841"/>
    </source>
</evidence>
<evidence type="ECO:0000256" key="1">
    <source>
        <dbReference type="SAM" id="Coils"/>
    </source>
</evidence>
<keyword evidence="4" id="KW-1185">Reference proteome</keyword>
<name>K0S1B3_THAOC</name>
<feature type="coiled-coil region" evidence="1">
    <location>
        <begin position="23"/>
        <end position="61"/>
    </location>
</feature>
<feature type="non-terminal residue" evidence="3">
    <location>
        <position position="177"/>
    </location>
</feature>
<protein>
    <submittedName>
        <fullName evidence="3">Uncharacterized protein</fullName>
    </submittedName>
</protein>
<reference evidence="3 4" key="1">
    <citation type="journal article" date="2012" name="Genome Biol.">
        <title>Genome and low-iron response of an oceanic diatom adapted to chronic iron limitation.</title>
        <authorList>
            <person name="Lommer M."/>
            <person name="Specht M."/>
            <person name="Roy A.S."/>
            <person name="Kraemer L."/>
            <person name="Andreson R."/>
            <person name="Gutowska M.A."/>
            <person name="Wolf J."/>
            <person name="Bergner S.V."/>
            <person name="Schilhabel M.B."/>
            <person name="Klostermeier U.C."/>
            <person name="Beiko R.G."/>
            <person name="Rosenstiel P."/>
            <person name="Hippler M."/>
            <person name="Laroche J."/>
        </authorList>
    </citation>
    <scope>NUCLEOTIDE SEQUENCE [LARGE SCALE GENOMIC DNA]</scope>
    <source>
        <strain evidence="3 4">CCMP1005</strain>
    </source>
</reference>
<accession>K0S1B3</accession>
<evidence type="ECO:0000313" key="3">
    <source>
        <dbReference type="EMBL" id="EJK54861.1"/>
    </source>
</evidence>